<dbReference type="PANTHER" id="PTHR34599:SF1">
    <property type="entry name" value="PHOSPHATIDIC ACID PHOSPHATASE TYPE 2_HALOPEROXIDASE DOMAIN-CONTAINING PROTEIN"/>
    <property type="match status" value="1"/>
</dbReference>
<dbReference type="RefSeq" id="WP_062445054.1">
    <property type="nucleotide sequence ID" value="NZ_BMCJ01000001.1"/>
</dbReference>
<evidence type="ECO:0000259" key="1">
    <source>
        <dbReference type="Pfam" id="PF01569"/>
    </source>
</evidence>
<dbReference type="Proteomes" id="UP000619534">
    <property type="component" value="Unassembled WGS sequence"/>
</dbReference>
<dbReference type="SUPFAM" id="SSF48317">
    <property type="entry name" value="Acid phosphatase/Vanadium-dependent haloperoxidase"/>
    <property type="match status" value="1"/>
</dbReference>
<dbReference type="InterPro" id="IPR036938">
    <property type="entry name" value="PAP2/HPO_sf"/>
</dbReference>
<evidence type="ECO:0000313" key="3">
    <source>
        <dbReference type="Proteomes" id="UP000619534"/>
    </source>
</evidence>
<dbReference type="PANTHER" id="PTHR34599">
    <property type="entry name" value="PEROXIDASE-RELATED"/>
    <property type="match status" value="1"/>
</dbReference>
<dbReference type="Gene3D" id="1.10.606.20">
    <property type="match status" value="1"/>
</dbReference>
<proteinExistence type="predicted"/>
<protein>
    <recommendedName>
        <fullName evidence="1">Phosphatidic acid phosphatase type 2/haloperoxidase domain-containing protein</fullName>
    </recommendedName>
</protein>
<accession>A0ABQ1NIE7</accession>
<comment type="caution">
    <text evidence="2">The sequence shown here is derived from an EMBL/GenBank/DDBJ whole genome shotgun (WGS) entry which is preliminary data.</text>
</comment>
<name>A0ABQ1NIE7_9BACI</name>
<gene>
    <name evidence="2" type="ORF">GCM10007216_05180</name>
</gene>
<dbReference type="CDD" id="cd03398">
    <property type="entry name" value="PAP2_haloperoxidase"/>
    <property type="match status" value="1"/>
</dbReference>
<keyword evidence="3" id="KW-1185">Reference proteome</keyword>
<feature type="domain" description="Phosphatidic acid phosphatase type 2/haloperoxidase" evidence="1">
    <location>
        <begin position="132"/>
        <end position="231"/>
    </location>
</feature>
<dbReference type="InterPro" id="IPR052559">
    <property type="entry name" value="V-haloperoxidase"/>
</dbReference>
<reference evidence="3" key="1">
    <citation type="journal article" date="2019" name="Int. J. Syst. Evol. Microbiol.">
        <title>The Global Catalogue of Microorganisms (GCM) 10K type strain sequencing project: providing services to taxonomists for standard genome sequencing and annotation.</title>
        <authorList>
            <consortium name="The Broad Institute Genomics Platform"/>
            <consortium name="The Broad Institute Genome Sequencing Center for Infectious Disease"/>
            <person name="Wu L."/>
            <person name="Ma J."/>
        </authorList>
    </citation>
    <scope>NUCLEOTIDE SEQUENCE [LARGE SCALE GENOMIC DNA]</scope>
    <source>
        <strain evidence="3">CCM 7282</strain>
    </source>
</reference>
<dbReference type="Pfam" id="PF01569">
    <property type="entry name" value="PAP2"/>
    <property type="match status" value="1"/>
</dbReference>
<dbReference type="EMBL" id="BMCJ01000001">
    <property type="protein sequence ID" value="GGC77598.1"/>
    <property type="molecule type" value="Genomic_DNA"/>
</dbReference>
<sequence length="239" mass="27182">MRTAYRRWSAYPYSGEQKPPTPYPAAASYPMFFITRGVNNSFLDPLGQPIKWKIKNPSSVDWESELLRVEQTLSRLTSQQTQIANYWANAETTENMTPIIFHLAKKYKLGSPLVARILAYFHGGINDAFVISWYFKYLWDVARPNQYGRNINPVLPTPRFPAYPSAHATVAGCGEAVLSYIFPADATDIKIIMEQCALSRLYAGVHFKVDNDEGLRLGRQIGGMVVEVMKRENSTMNRF</sequence>
<dbReference type="InterPro" id="IPR000326">
    <property type="entry name" value="PAP2/HPO"/>
</dbReference>
<organism evidence="2 3">
    <name type="scientific">Thalassobacillus devorans</name>
    <dbReference type="NCBI Taxonomy" id="279813"/>
    <lineage>
        <taxon>Bacteria</taxon>
        <taxon>Bacillati</taxon>
        <taxon>Bacillota</taxon>
        <taxon>Bacilli</taxon>
        <taxon>Bacillales</taxon>
        <taxon>Bacillaceae</taxon>
        <taxon>Thalassobacillus</taxon>
    </lineage>
</organism>
<evidence type="ECO:0000313" key="2">
    <source>
        <dbReference type="EMBL" id="GGC77598.1"/>
    </source>
</evidence>